<dbReference type="InterPro" id="IPR036922">
    <property type="entry name" value="Rieske_2Fe-2S_sf"/>
</dbReference>
<proteinExistence type="inferred from homology"/>
<organism evidence="8 9">
    <name type="scientific">Achromobacter pulmonis</name>
    <dbReference type="NCBI Taxonomy" id="1389932"/>
    <lineage>
        <taxon>Bacteria</taxon>
        <taxon>Pseudomonadati</taxon>
        <taxon>Pseudomonadota</taxon>
        <taxon>Betaproteobacteria</taxon>
        <taxon>Burkholderiales</taxon>
        <taxon>Alcaligenaceae</taxon>
        <taxon>Achromobacter</taxon>
    </lineage>
</organism>
<reference evidence="8 9" key="1">
    <citation type="submission" date="2018-01" db="EMBL/GenBank/DDBJ databases">
        <title>The draft genome of an aniline degradation strain ANB-1.</title>
        <authorList>
            <person name="Zhang L."/>
            <person name="Jiang J."/>
        </authorList>
    </citation>
    <scope>NUCLEOTIDE SEQUENCE [LARGE SCALE GENOMIC DNA]</scope>
    <source>
        <strain evidence="8 9">ANB-1</strain>
    </source>
</reference>
<evidence type="ECO:0000313" key="8">
    <source>
        <dbReference type="EMBL" id="PND29745.1"/>
    </source>
</evidence>
<comment type="caution">
    <text evidence="8">The sequence shown here is derived from an EMBL/GenBank/DDBJ whole genome shotgun (WGS) entry which is preliminary data.</text>
</comment>
<dbReference type="PRINTS" id="PR00090">
    <property type="entry name" value="RNGDIOXGNASE"/>
</dbReference>
<dbReference type="AlphaFoldDB" id="A0A2N8K8H2"/>
<evidence type="ECO:0000259" key="7">
    <source>
        <dbReference type="PROSITE" id="PS51296"/>
    </source>
</evidence>
<comment type="similarity">
    <text evidence="1">Belongs to the bacterial ring-hydroxylating dioxygenase alpha subunit family.</text>
</comment>
<keyword evidence="6" id="KW-0411">Iron-sulfur</keyword>
<evidence type="ECO:0000256" key="6">
    <source>
        <dbReference type="ARBA" id="ARBA00023014"/>
    </source>
</evidence>
<evidence type="ECO:0000256" key="3">
    <source>
        <dbReference type="ARBA" id="ARBA00022723"/>
    </source>
</evidence>
<evidence type="ECO:0000256" key="5">
    <source>
        <dbReference type="ARBA" id="ARBA00023004"/>
    </source>
</evidence>
<dbReference type="PANTHER" id="PTHR43756">
    <property type="entry name" value="CHOLINE MONOOXYGENASE, CHLOROPLASTIC"/>
    <property type="match status" value="1"/>
</dbReference>
<sequence>MDIKPVTFPTHDGTRVPLDVYRSQEVYELELQRIYRGPTWSFVALEAEIPQPGDFKSTFVGDTPVVVTRTKEGKLSVWVNRCAHRGAAVCRKVLEDPDQSIPRA</sequence>
<dbReference type="Gene3D" id="2.102.10.10">
    <property type="entry name" value="Rieske [2Fe-2S] iron-sulphur domain"/>
    <property type="match status" value="1"/>
</dbReference>
<dbReference type="GO" id="GO:0051537">
    <property type="term" value="F:2 iron, 2 sulfur cluster binding"/>
    <property type="evidence" value="ECO:0007669"/>
    <property type="project" value="UniProtKB-KW"/>
</dbReference>
<dbReference type="Proteomes" id="UP000235994">
    <property type="component" value="Unassembled WGS sequence"/>
</dbReference>
<evidence type="ECO:0000313" key="9">
    <source>
        <dbReference type="Proteomes" id="UP000235994"/>
    </source>
</evidence>
<dbReference type="InterPro" id="IPR001663">
    <property type="entry name" value="Rng_hydr_dOase-A"/>
</dbReference>
<gene>
    <name evidence="8" type="ORF">C1I89_33100</name>
</gene>
<keyword evidence="9" id="KW-1185">Reference proteome</keyword>
<evidence type="ECO:0000256" key="4">
    <source>
        <dbReference type="ARBA" id="ARBA00023002"/>
    </source>
</evidence>
<feature type="domain" description="Rieske" evidence="7">
    <location>
        <begin position="40"/>
        <end position="104"/>
    </location>
</feature>
<evidence type="ECO:0000256" key="1">
    <source>
        <dbReference type="ARBA" id="ARBA00008751"/>
    </source>
</evidence>
<dbReference type="EMBL" id="POQS01000020">
    <property type="protein sequence ID" value="PND29745.1"/>
    <property type="molecule type" value="Genomic_DNA"/>
</dbReference>
<keyword evidence="4" id="KW-0560">Oxidoreductase</keyword>
<dbReference type="GO" id="GO:0046872">
    <property type="term" value="F:metal ion binding"/>
    <property type="evidence" value="ECO:0007669"/>
    <property type="project" value="UniProtKB-KW"/>
</dbReference>
<keyword evidence="5" id="KW-0408">Iron</keyword>
<name>A0A2N8K8H2_9BURK</name>
<dbReference type="GO" id="GO:0016491">
    <property type="term" value="F:oxidoreductase activity"/>
    <property type="evidence" value="ECO:0007669"/>
    <property type="project" value="UniProtKB-KW"/>
</dbReference>
<evidence type="ECO:0000256" key="2">
    <source>
        <dbReference type="ARBA" id="ARBA00022714"/>
    </source>
</evidence>
<dbReference type="PANTHER" id="PTHR43756:SF1">
    <property type="entry name" value="3-PHENYLPROPIONATE_CINNAMIC ACID DIOXYGENASE SUBUNIT ALPHA"/>
    <property type="match status" value="1"/>
</dbReference>
<dbReference type="InterPro" id="IPR017941">
    <property type="entry name" value="Rieske_2Fe-2S"/>
</dbReference>
<keyword evidence="3" id="KW-0479">Metal-binding</keyword>
<protein>
    <recommendedName>
        <fullName evidence="7">Rieske domain-containing protein</fullName>
    </recommendedName>
</protein>
<dbReference type="Pfam" id="PF00355">
    <property type="entry name" value="Rieske"/>
    <property type="match status" value="1"/>
</dbReference>
<keyword evidence="2" id="KW-0001">2Fe-2S</keyword>
<dbReference type="PROSITE" id="PS51296">
    <property type="entry name" value="RIESKE"/>
    <property type="match status" value="1"/>
</dbReference>
<accession>A0A2N8K8H2</accession>
<dbReference type="SUPFAM" id="SSF50022">
    <property type="entry name" value="ISP domain"/>
    <property type="match status" value="1"/>
</dbReference>